<dbReference type="Pfam" id="PF10744">
    <property type="entry name" value="Med1"/>
    <property type="match status" value="2"/>
</dbReference>
<reference evidence="9 10" key="1">
    <citation type="submission" date="2014-09" db="EMBL/GenBank/DDBJ databases">
        <authorList>
            <person name="Ellenberger Sabrina"/>
        </authorList>
    </citation>
    <scope>NUCLEOTIDE SEQUENCE [LARGE SCALE GENOMIC DNA]</scope>
    <source>
        <strain evidence="9 10">CBS 412.66</strain>
    </source>
</reference>
<evidence type="ECO:0000313" key="10">
    <source>
        <dbReference type="Proteomes" id="UP000054107"/>
    </source>
</evidence>
<organism evidence="9 10">
    <name type="scientific">Parasitella parasitica</name>
    <dbReference type="NCBI Taxonomy" id="35722"/>
    <lineage>
        <taxon>Eukaryota</taxon>
        <taxon>Fungi</taxon>
        <taxon>Fungi incertae sedis</taxon>
        <taxon>Mucoromycota</taxon>
        <taxon>Mucoromycotina</taxon>
        <taxon>Mucoromycetes</taxon>
        <taxon>Mucorales</taxon>
        <taxon>Mucorineae</taxon>
        <taxon>Mucoraceae</taxon>
        <taxon>Parasitella</taxon>
    </lineage>
</organism>
<keyword evidence="3 7" id="KW-0805">Transcription regulation</keyword>
<evidence type="ECO:0000256" key="1">
    <source>
        <dbReference type="ARBA" id="ARBA00004123"/>
    </source>
</evidence>
<evidence type="ECO:0000256" key="6">
    <source>
        <dbReference type="ARBA" id="ARBA00023242"/>
    </source>
</evidence>
<comment type="function">
    <text evidence="7">Component of the Mediator complex, a coactivator involved in the regulated transcription of nearly all RNA polymerase II-dependent genes. Mediator functions as a bridge to convey information from gene-specific regulatory proteins to the basal RNA polymerase II transcription machinery. Mediator is recruited to promoters by direct interactions with regulatory proteins and serves as a scaffold for the assembly of a functional preinitiation complex with RNA polymerase II and the general transcription factors.</text>
</comment>
<dbReference type="Proteomes" id="UP000054107">
    <property type="component" value="Unassembled WGS sequence"/>
</dbReference>
<evidence type="ECO:0000256" key="4">
    <source>
        <dbReference type="ARBA" id="ARBA00023159"/>
    </source>
</evidence>
<dbReference type="PANTHER" id="PTHR12881:SF10">
    <property type="entry name" value="MEDIATOR OF RNA POLYMERASE II TRANSCRIPTION SUBUNIT 1"/>
    <property type="match status" value="1"/>
</dbReference>
<sequence>MSEQNSISSAVFGLQDTLKRLRQQWPCLQNQSSAEKQPSELFALGPVNLDKAREEFSQHINIIRNVCSQFETEVLGDVMKMGVGADPAFRKHFTHLKEQATLESTVMRVKDTLTNTKEFFDKTLREKEESKSKIETQRLEKLAQSMGLVTFVDSTQKFESNVPITTITLGGTVIVVDIDIDDKGRVLRTKLTYVSDTLQNDQDDRVDLMLTENLQNRQFELFKQPELANILMQGHGIPNLHLNYPGVSIAYWMDKKDRDSANWQEVKTAFDNGISHSALANTSRLLISFEDSIQPLTYLPESRPSCLLGNEAEDSIDPEQFKVVTETAAPAFMPHFKFVKPLPTHPESQPIPIRFVAILDPPMPVSDEVCQKLMNVTGLVSLDTVPEVPYNSSTMSLEEQLVLDVADSVSFSGNWVSSFDDMPEQLYTWMQSSPASAKMVSRIPFQHPVQIYNIIQCLRQQQMFNTLFQSIFNVNTYKTDQTKDALSFSLEDILAESETDKTLKLEVTTIDAPNAIFITLSPPPLPNQFFVMVSISIDIPLETPTKPIVHLHAPSNAKSQRWNPAIFDEAAMTEQIQSTYSIPEFIRQLYKNMSTADTYLVDRIQAKRRFSEEDFSSAMDDSNKVMKMELD</sequence>
<dbReference type="PANTHER" id="PTHR12881">
    <property type="entry name" value="MEDIATOR OF RNA POLYMERASE II TRANSCRIPTION SUBUNIT 1"/>
    <property type="match status" value="1"/>
</dbReference>
<protein>
    <recommendedName>
        <fullName evidence="7">Mediator of RNA polymerase II transcription subunit 1</fullName>
    </recommendedName>
    <alternativeName>
        <fullName evidence="7">Mediator complex subunit 1</fullName>
    </alternativeName>
</protein>
<keyword evidence="10" id="KW-1185">Reference proteome</keyword>
<proteinExistence type="inferred from homology"/>
<comment type="subcellular location">
    <subcellularLocation>
        <location evidence="1 7">Nucleus</location>
    </subcellularLocation>
</comment>
<feature type="domain" description="Mediator complex subunit Med1" evidence="8">
    <location>
        <begin position="228"/>
        <end position="473"/>
    </location>
</feature>
<feature type="domain" description="Mediator complex subunit Med1" evidence="8">
    <location>
        <begin position="129"/>
        <end position="222"/>
    </location>
</feature>
<dbReference type="OrthoDB" id="2281547at2759"/>
<dbReference type="GO" id="GO:0016592">
    <property type="term" value="C:mediator complex"/>
    <property type="evidence" value="ECO:0007669"/>
    <property type="project" value="InterPro"/>
</dbReference>
<keyword evidence="5 7" id="KW-0804">Transcription</keyword>
<evidence type="ECO:0000256" key="7">
    <source>
        <dbReference type="RuleBase" id="RU364059"/>
    </source>
</evidence>
<accession>A0A0B7N295</accession>
<dbReference type="AlphaFoldDB" id="A0A0B7N295"/>
<dbReference type="GO" id="GO:0045944">
    <property type="term" value="P:positive regulation of transcription by RNA polymerase II"/>
    <property type="evidence" value="ECO:0007669"/>
    <property type="project" value="UniProtKB-ARBA"/>
</dbReference>
<name>A0A0B7N295_9FUNG</name>
<gene>
    <name evidence="9" type="primary">PARPA_06343.1 scaffold 21420</name>
</gene>
<comment type="similarity">
    <text evidence="2 7">Belongs to the Mediator complex subunit 1 family.</text>
</comment>
<evidence type="ECO:0000256" key="3">
    <source>
        <dbReference type="ARBA" id="ARBA00023015"/>
    </source>
</evidence>
<dbReference type="InterPro" id="IPR051999">
    <property type="entry name" value="Mediator_complex_subunit_1"/>
</dbReference>
<evidence type="ECO:0000256" key="2">
    <source>
        <dbReference type="ARBA" id="ARBA00006210"/>
    </source>
</evidence>
<dbReference type="EMBL" id="LN727632">
    <property type="protein sequence ID" value="CEP12406.1"/>
    <property type="molecule type" value="Genomic_DNA"/>
</dbReference>
<evidence type="ECO:0000313" key="9">
    <source>
        <dbReference type="EMBL" id="CEP12406.1"/>
    </source>
</evidence>
<dbReference type="STRING" id="35722.A0A0B7N295"/>
<keyword evidence="6 7" id="KW-0539">Nucleus</keyword>
<evidence type="ECO:0000259" key="8">
    <source>
        <dbReference type="Pfam" id="PF10744"/>
    </source>
</evidence>
<dbReference type="GO" id="GO:0003712">
    <property type="term" value="F:transcription coregulator activity"/>
    <property type="evidence" value="ECO:0007669"/>
    <property type="project" value="InterPro"/>
</dbReference>
<keyword evidence="4 7" id="KW-0010">Activator</keyword>
<dbReference type="InterPro" id="IPR019680">
    <property type="entry name" value="Mediator_Med1"/>
</dbReference>
<evidence type="ECO:0000256" key="5">
    <source>
        <dbReference type="ARBA" id="ARBA00023163"/>
    </source>
</evidence>